<keyword evidence="6" id="KW-1185">Reference proteome</keyword>
<dbReference type="Proteomes" id="UP000737171">
    <property type="component" value="Unassembled WGS sequence"/>
</dbReference>
<evidence type="ECO:0000313" key="5">
    <source>
        <dbReference type="EMBL" id="NRF65894.1"/>
    </source>
</evidence>
<dbReference type="PROSITE" id="PS51891">
    <property type="entry name" value="CENP_V_GFA"/>
    <property type="match status" value="1"/>
</dbReference>
<evidence type="ECO:0000256" key="3">
    <source>
        <dbReference type="ARBA" id="ARBA00022833"/>
    </source>
</evidence>
<keyword evidence="2" id="KW-0479">Metal-binding</keyword>
<dbReference type="InterPro" id="IPR006913">
    <property type="entry name" value="CENP-V/GFA"/>
</dbReference>
<reference evidence="5 6" key="1">
    <citation type="submission" date="2020-05" db="EMBL/GenBank/DDBJ databases">
        <title>Aquincola sp. isolate from soil.</title>
        <authorList>
            <person name="Han J."/>
            <person name="Kim D.-U."/>
        </authorList>
    </citation>
    <scope>NUCLEOTIDE SEQUENCE [LARGE SCALE GENOMIC DNA]</scope>
    <source>
        <strain evidence="5 6">S2</strain>
    </source>
</reference>
<dbReference type="RefSeq" id="WP_173120346.1">
    <property type="nucleotide sequence ID" value="NZ_JABRWJ010000001.1"/>
</dbReference>
<keyword evidence="3" id="KW-0862">Zinc</keyword>
<protein>
    <submittedName>
        <fullName evidence="5">GFA family protein</fullName>
    </submittedName>
</protein>
<dbReference type="InterPro" id="IPR011057">
    <property type="entry name" value="Mss4-like_sf"/>
</dbReference>
<dbReference type="SUPFAM" id="SSF51316">
    <property type="entry name" value="Mss4-like"/>
    <property type="match status" value="1"/>
</dbReference>
<dbReference type="PANTHER" id="PTHR28620">
    <property type="entry name" value="CENTROMERE PROTEIN V"/>
    <property type="match status" value="1"/>
</dbReference>
<evidence type="ECO:0000256" key="1">
    <source>
        <dbReference type="ARBA" id="ARBA00005495"/>
    </source>
</evidence>
<gene>
    <name evidence="5" type="ORF">HLB44_02720</name>
</gene>
<dbReference type="EMBL" id="JABRWJ010000001">
    <property type="protein sequence ID" value="NRF65894.1"/>
    <property type="molecule type" value="Genomic_DNA"/>
</dbReference>
<accession>A0ABX2EBW0</accession>
<evidence type="ECO:0000259" key="4">
    <source>
        <dbReference type="PROSITE" id="PS51891"/>
    </source>
</evidence>
<feature type="domain" description="CENP-V/GFA" evidence="4">
    <location>
        <begin position="5"/>
        <end position="114"/>
    </location>
</feature>
<dbReference type="Gene3D" id="2.170.150.70">
    <property type="match status" value="1"/>
</dbReference>
<dbReference type="Pfam" id="PF04828">
    <property type="entry name" value="GFA"/>
    <property type="match status" value="1"/>
</dbReference>
<comment type="caution">
    <text evidence="5">The sequence shown here is derived from an EMBL/GenBank/DDBJ whole genome shotgun (WGS) entry which is preliminary data.</text>
</comment>
<proteinExistence type="inferred from homology"/>
<evidence type="ECO:0000313" key="6">
    <source>
        <dbReference type="Proteomes" id="UP000737171"/>
    </source>
</evidence>
<dbReference type="InterPro" id="IPR052355">
    <property type="entry name" value="CENP-V-like"/>
</dbReference>
<organism evidence="5 6">
    <name type="scientific">Pseudaquabacterium terrae</name>
    <dbReference type="NCBI Taxonomy" id="2732868"/>
    <lineage>
        <taxon>Bacteria</taxon>
        <taxon>Pseudomonadati</taxon>
        <taxon>Pseudomonadota</taxon>
        <taxon>Betaproteobacteria</taxon>
        <taxon>Burkholderiales</taxon>
        <taxon>Sphaerotilaceae</taxon>
        <taxon>Pseudaquabacterium</taxon>
    </lineage>
</organism>
<dbReference type="PANTHER" id="PTHR28620:SF1">
    <property type="entry name" value="CENP-V_GFA DOMAIN-CONTAINING PROTEIN"/>
    <property type="match status" value="1"/>
</dbReference>
<evidence type="ECO:0000256" key="2">
    <source>
        <dbReference type="ARBA" id="ARBA00022723"/>
    </source>
</evidence>
<comment type="similarity">
    <text evidence="1">Belongs to the Gfa family.</text>
</comment>
<sequence length="133" mass="14631">MQKTYQGSCHCGAVRFQALIDLSAGTTRCNCSLCRRTRYWGTSVKPEAFTLLGGADAIAAYSFASKSLRHEFCRHCGVRPFGHGSGEWAGGEFVSINIGTLDASDEELAAAPIQYCDGRNDNWMEKPKFTQHM</sequence>
<name>A0ABX2EBW0_9BURK</name>